<dbReference type="GO" id="GO:0015293">
    <property type="term" value="F:symporter activity"/>
    <property type="evidence" value="ECO:0007669"/>
    <property type="project" value="InterPro"/>
</dbReference>
<comment type="similarity">
    <text evidence="1">Belongs to the major facilitator superfamily.</text>
</comment>
<dbReference type="Pfam" id="PF13347">
    <property type="entry name" value="MFS_2"/>
    <property type="match status" value="1"/>
</dbReference>
<dbReference type="SUPFAM" id="SSF103473">
    <property type="entry name" value="MFS general substrate transporter"/>
    <property type="match status" value="1"/>
</dbReference>
<dbReference type="InterPro" id="IPR036259">
    <property type="entry name" value="MFS_trans_sf"/>
</dbReference>
<feature type="transmembrane region" description="Helical" evidence="2">
    <location>
        <begin position="15"/>
        <end position="40"/>
    </location>
</feature>
<keyword evidence="3" id="KW-1185">Reference proteome</keyword>
<feature type="transmembrane region" description="Helical" evidence="2">
    <location>
        <begin position="264"/>
        <end position="285"/>
    </location>
</feature>
<organism evidence="3 6">
    <name type="scientific">Branchiostoma belcheri</name>
    <name type="common">Amphioxus</name>
    <dbReference type="NCBI Taxonomy" id="7741"/>
    <lineage>
        <taxon>Eukaryota</taxon>
        <taxon>Metazoa</taxon>
        <taxon>Chordata</taxon>
        <taxon>Cephalochordata</taxon>
        <taxon>Leptocardii</taxon>
        <taxon>Amphioxiformes</taxon>
        <taxon>Branchiostomatidae</taxon>
        <taxon>Branchiostoma</taxon>
    </lineage>
</organism>
<dbReference type="RefSeq" id="XP_019626986.1">
    <property type="nucleotide sequence ID" value="XM_019771427.1"/>
</dbReference>
<name>A0A6P4YRJ6_BRABE</name>
<dbReference type="KEGG" id="bbel:109471930"/>
<feature type="transmembrane region" description="Helical" evidence="2">
    <location>
        <begin position="321"/>
        <end position="339"/>
    </location>
</feature>
<evidence type="ECO:0000313" key="4">
    <source>
        <dbReference type="RefSeq" id="XP_019626986.1"/>
    </source>
</evidence>
<evidence type="ECO:0000313" key="5">
    <source>
        <dbReference type="RefSeq" id="XP_019626987.1"/>
    </source>
</evidence>
<keyword evidence="2" id="KW-0472">Membrane</keyword>
<feature type="transmembrane region" description="Helical" evidence="2">
    <location>
        <begin position="345"/>
        <end position="365"/>
    </location>
</feature>
<feature type="transmembrane region" description="Helical" evidence="2">
    <location>
        <begin position="291"/>
        <end position="309"/>
    </location>
</feature>
<feature type="transmembrane region" description="Helical" evidence="2">
    <location>
        <begin position="52"/>
        <end position="72"/>
    </location>
</feature>
<feature type="transmembrane region" description="Helical" evidence="2">
    <location>
        <begin position="428"/>
        <end position="452"/>
    </location>
</feature>
<gene>
    <name evidence="4 5 6" type="primary">LOC109471930</name>
</gene>
<evidence type="ECO:0000313" key="6">
    <source>
        <dbReference type="RefSeq" id="XP_019626988.1"/>
    </source>
</evidence>
<reference evidence="4 5" key="1">
    <citation type="submission" date="2025-04" db="UniProtKB">
        <authorList>
            <consortium name="RefSeq"/>
        </authorList>
    </citation>
    <scope>IDENTIFICATION</scope>
    <source>
        <tissue evidence="4 5">Gonad</tissue>
    </source>
</reference>
<feature type="transmembrane region" description="Helical" evidence="2">
    <location>
        <begin position="114"/>
        <end position="132"/>
    </location>
</feature>
<evidence type="ECO:0000256" key="2">
    <source>
        <dbReference type="SAM" id="Phobius"/>
    </source>
</evidence>
<sequence>MATEETETVSVCEKLMYASATFSIDALVSITAMYGNVFLLEVAQLPPMQTSGIIFSSLMCMIMTAPVAGYLIDRTDTRWGKVKPWLWCTLPIQIVLYFMRWYVPVFPEAGLVSYYFLIWTSSEVVQCCYSVANKSKVMYMTTNSKERDSITAYRSAAQLFGLVVGVAYHGQIVAAYGQELHLECSTASNSTIQPAHLQKQREGYLISAGVAGCLLLVTTLASLLGTTERYSGAAEETTEKEPIFQSVLEILSHRPFRYLQCVDLFIWMAVFGIEANIALFVQYSLGLGYQVQNVLLLFMVSACVGVPVWHCLMTHWGKKSTLALAATLFLGFALSLMFLPGLLYAVLPLAAFGGSLFAPFVLIPWSMLPDVIDDYTLERGNSKESLFFGVFSFFSNTGKAVSQGLTAFALKLSDYKTGRCSQPESVSWALRVLISICPAAYSACGLIFLWLYPITEHGRLSTNRFLQKMRAKEVIPTKGSSKRKADPGTPLLDR</sequence>
<accession>A0A6P4YRJ6</accession>
<proteinExistence type="inferred from homology"/>
<dbReference type="Proteomes" id="UP000515135">
    <property type="component" value="Unplaced"/>
</dbReference>
<dbReference type="RefSeq" id="XP_019626988.1">
    <property type="nucleotide sequence ID" value="XM_019771429.1"/>
</dbReference>
<dbReference type="PANTHER" id="PTHR11328:SF24">
    <property type="entry name" value="MAJOR FACILITATOR SUPERFAMILY (MFS) PROFILE DOMAIN-CONTAINING PROTEIN"/>
    <property type="match status" value="1"/>
</dbReference>
<dbReference type="PANTHER" id="PTHR11328">
    <property type="entry name" value="MAJOR FACILITATOR SUPERFAMILY DOMAIN-CONTAINING PROTEIN"/>
    <property type="match status" value="1"/>
</dbReference>
<dbReference type="RefSeq" id="XP_019626987.1">
    <property type="nucleotide sequence ID" value="XM_019771428.1"/>
</dbReference>
<keyword evidence="2" id="KW-0812">Transmembrane</keyword>
<feature type="transmembrane region" description="Helical" evidence="2">
    <location>
        <begin position="204"/>
        <end position="224"/>
    </location>
</feature>
<dbReference type="OrthoDB" id="197206at2759"/>
<dbReference type="InterPro" id="IPR039672">
    <property type="entry name" value="MFS_2"/>
</dbReference>
<dbReference type="GO" id="GO:0008643">
    <property type="term" value="P:carbohydrate transport"/>
    <property type="evidence" value="ECO:0007669"/>
    <property type="project" value="InterPro"/>
</dbReference>
<dbReference type="GeneID" id="109471930"/>
<feature type="transmembrane region" description="Helical" evidence="2">
    <location>
        <begin position="84"/>
        <end position="102"/>
    </location>
</feature>
<protein>
    <submittedName>
        <fullName evidence="4 5">Sodium-dependent lysophosphatidylcholine symporter 1-B-like</fullName>
    </submittedName>
</protein>
<dbReference type="GO" id="GO:0005886">
    <property type="term" value="C:plasma membrane"/>
    <property type="evidence" value="ECO:0007669"/>
    <property type="project" value="TreeGrafter"/>
</dbReference>
<dbReference type="AlphaFoldDB" id="A0A6P4YRJ6"/>
<evidence type="ECO:0000256" key="1">
    <source>
        <dbReference type="ARBA" id="ARBA00008335"/>
    </source>
</evidence>
<evidence type="ECO:0000313" key="3">
    <source>
        <dbReference type="Proteomes" id="UP000515135"/>
    </source>
</evidence>
<dbReference type="Gene3D" id="1.20.1250.20">
    <property type="entry name" value="MFS general substrate transporter like domains"/>
    <property type="match status" value="2"/>
</dbReference>
<keyword evidence="2" id="KW-1133">Transmembrane helix</keyword>